<dbReference type="AlphaFoldDB" id="A0A4R5PDP7"/>
<dbReference type="RefSeq" id="WP_078335983.1">
    <property type="nucleotide sequence ID" value="NZ_MAFQ01000014.1"/>
</dbReference>
<name>A0A4R5PDP7_9MYCO</name>
<evidence type="ECO:0000313" key="2">
    <source>
        <dbReference type="Proteomes" id="UP000295627"/>
    </source>
</evidence>
<accession>A0A4R5PDP7</accession>
<dbReference type="Proteomes" id="UP000295627">
    <property type="component" value="Unassembled WGS sequence"/>
</dbReference>
<sequence length="168" mass="19362">MSQTISNPKQGSWLSILLSGQPHQVIGENPLDPYLRRWFLWPRNRFVNLYGHRFEHSDPPPIHNHPWPFLTIVIKGSYLEVTRDGVVRRKAGSIAMRRSQHSHRIMLPTDKDGNDIPCSTVVLTGPRLRHWGFWCPGTTESDEERFVAWEQFGSRGCGEPNPGKEIQK</sequence>
<evidence type="ECO:0000313" key="1">
    <source>
        <dbReference type="EMBL" id="TDH23176.1"/>
    </source>
</evidence>
<comment type="caution">
    <text evidence="1">The sequence shown here is derived from an EMBL/GenBank/DDBJ whole genome shotgun (WGS) entry which is preliminary data.</text>
</comment>
<organism evidence="1 2">
    <name type="scientific">Mycobacteroides franklinii</name>
    <dbReference type="NCBI Taxonomy" id="948102"/>
    <lineage>
        <taxon>Bacteria</taxon>
        <taxon>Bacillati</taxon>
        <taxon>Actinomycetota</taxon>
        <taxon>Actinomycetes</taxon>
        <taxon>Mycobacteriales</taxon>
        <taxon>Mycobacteriaceae</taxon>
        <taxon>Mycobacteroides</taxon>
    </lineage>
</organism>
<protein>
    <submittedName>
        <fullName evidence="1">Uncharacterized protein</fullName>
    </submittedName>
</protein>
<dbReference type="EMBL" id="RXLR01000013">
    <property type="protein sequence ID" value="TDH23176.1"/>
    <property type="molecule type" value="Genomic_DNA"/>
</dbReference>
<gene>
    <name evidence="1" type="ORF">EJ571_06885</name>
</gene>
<reference evidence="1 2" key="1">
    <citation type="journal article" date="2019" name="Sci. Rep.">
        <title>Extended insight into the Mycobacterium chelonae-abscessus complex through whole genome sequencing of Mycobacterium salmoniphilum outbreak and Mycobacterium salmoniphilum-like strains.</title>
        <authorList>
            <person name="Behra P.R.K."/>
            <person name="Das S."/>
            <person name="Pettersson B.M.F."/>
            <person name="Shirreff L."/>
            <person name="DuCote T."/>
            <person name="Jacobsson K.G."/>
            <person name="Ennis D.G."/>
            <person name="Kirsebom L.A."/>
        </authorList>
    </citation>
    <scope>NUCLEOTIDE SEQUENCE [LARGE SCALE GENOMIC DNA]</scope>
    <source>
        <strain evidence="1 2">DSM 45524</strain>
    </source>
</reference>
<proteinExistence type="predicted"/>
<dbReference type="InterPro" id="IPR011051">
    <property type="entry name" value="RmlC_Cupin_sf"/>
</dbReference>
<dbReference type="SUPFAM" id="SSF51182">
    <property type="entry name" value="RmlC-like cupins"/>
    <property type="match status" value="1"/>
</dbReference>